<gene>
    <name evidence="2" type="ORF">SAMN05660971_03308</name>
</gene>
<feature type="chain" id="PRO_5012138848" description="Neuraminyllactose-binding hemagglutinin" evidence="1">
    <location>
        <begin position="26"/>
        <end position="240"/>
    </location>
</feature>
<dbReference type="Proteomes" id="UP000184123">
    <property type="component" value="Unassembled WGS sequence"/>
</dbReference>
<sequence>MRIRFPTSVLVISAAALLISGCANRQAPVAMHQSVWQEKHERIGVTASVVNQPQLYKIGPQGLLDLAINNEMTLDLREAMQDWDNQALKDIPQELAASLEDRGYEVVMIPEPLRIEDFQEVDNRQDGYSAHDFRPLKPRYQIDKLIVVSIGAHGLTRSYYGFIPTSDPVATVNHLSSVIDLDDNRYLLHQSGSVEQVAEGEWDQPPLYPHLAEAYSKAIEQARQDILAEFQNQPATMTTP</sequence>
<evidence type="ECO:0000313" key="2">
    <source>
        <dbReference type="EMBL" id="SHM56485.1"/>
    </source>
</evidence>
<organism evidence="2 3">
    <name type="scientific">Halomonas cupida</name>
    <dbReference type="NCBI Taxonomy" id="44933"/>
    <lineage>
        <taxon>Bacteria</taxon>
        <taxon>Pseudomonadati</taxon>
        <taxon>Pseudomonadota</taxon>
        <taxon>Gammaproteobacteria</taxon>
        <taxon>Oceanospirillales</taxon>
        <taxon>Halomonadaceae</taxon>
        <taxon>Halomonas</taxon>
    </lineage>
</organism>
<evidence type="ECO:0000256" key="1">
    <source>
        <dbReference type="SAM" id="SignalP"/>
    </source>
</evidence>
<accession>A0A1M7JU74</accession>
<proteinExistence type="predicted"/>
<evidence type="ECO:0000313" key="3">
    <source>
        <dbReference type="Proteomes" id="UP000184123"/>
    </source>
</evidence>
<protein>
    <recommendedName>
        <fullName evidence="4">Neuraminyllactose-binding hemagglutinin</fullName>
    </recommendedName>
</protein>
<reference evidence="2 3" key="1">
    <citation type="submission" date="2016-11" db="EMBL/GenBank/DDBJ databases">
        <authorList>
            <person name="Jaros S."/>
            <person name="Januszkiewicz K."/>
            <person name="Wedrychowicz H."/>
        </authorList>
    </citation>
    <scope>NUCLEOTIDE SEQUENCE [LARGE SCALE GENOMIC DNA]</scope>
    <source>
        <strain evidence="2 3">DSM 4740</strain>
    </source>
</reference>
<dbReference type="RefSeq" id="WP_143166370.1">
    <property type="nucleotide sequence ID" value="NZ_BJXU01000094.1"/>
</dbReference>
<dbReference type="PROSITE" id="PS51257">
    <property type="entry name" value="PROKAR_LIPOPROTEIN"/>
    <property type="match status" value="1"/>
</dbReference>
<dbReference type="AlphaFoldDB" id="A0A1M7JU74"/>
<feature type="signal peptide" evidence="1">
    <location>
        <begin position="1"/>
        <end position="25"/>
    </location>
</feature>
<keyword evidence="1" id="KW-0732">Signal</keyword>
<dbReference type="EMBL" id="FRCA01000009">
    <property type="protein sequence ID" value="SHM56485.1"/>
    <property type="molecule type" value="Genomic_DNA"/>
</dbReference>
<name>A0A1M7JU74_9GAMM</name>
<evidence type="ECO:0008006" key="4">
    <source>
        <dbReference type="Google" id="ProtNLM"/>
    </source>
</evidence>
<dbReference type="OrthoDB" id="6864769at2"/>